<keyword evidence="1" id="KW-1015">Disulfide bond</keyword>
<feature type="compositionally biased region" description="Polar residues" evidence="2">
    <location>
        <begin position="1"/>
        <end position="15"/>
    </location>
</feature>
<feature type="compositionally biased region" description="Polar residues" evidence="2">
    <location>
        <begin position="248"/>
        <end position="262"/>
    </location>
</feature>
<feature type="compositionally biased region" description="Pro residues" evidence="2">
    <location>
        <begin position="205"/>
        <end position="217"/>
    </location>
</feature>
<feature type="region of interest" description="Disordered" evidence="2">
    <location>
        <begin position="150"/>
        <end position="293"/>
    </location>
</feature>
<feature type="compositionally biased region" description="Basic and acidic residues" evidence="2">
    <location>
        <begin position="385"/>
        <end position="397"/>
    </location>
</feature>
<evidence type="ECO:0000256" key="2">
    <source>
        <dbReference type="SAM" id="MobiDB-lite"/>
    </source>
</evidence>
<feature type="compositionally biased region" description="Polar residues" evidence="2">
    <location>
        <begin position="157"/>
        <end position="178"/>
    </location>
</feature>
<feature type="disulfide bond" evidence="1">
    <location>
        <begin position="614"/>
        <end position="623"/>
    </location>
</feature>
<gene>
    <name evidence="5" type="ORF">PEBR_03244</name>
</gene>
<evidence type="ECO:0000313" key="5">
    <source>
        <dbReference type="EMBL" id="OOQ90689.1"/>
    </source>
</evidence>
<evidence type="ECO:0000313" key="6">
    <source>
        <dbReference type="Proteomes" id="UP000190744"/>
    </source>
</evidence>
<feature type="region of interest" description="Disordered" evidence="2">
    <location>
        <begin position="312"/>
        <end position="340"/>
    </location>
</feature>
<evidence type="ECO:0000259" key="4">
    <source>
        <dbReference type="PROSITE" id="PS50026"/>
    </source>
</evidence>
<evidence type="ECO:0000256" key="3">
    <source>
        <dbReference type="SAM" id="Phobius"/>
    </source>
</evidence>
<dbReference type="Proteomes" id="UP000190744">
    <property type="component" value="Unassembled WGS sequence"/>
</dbReference>
<dbReference type="PANTHER" id="PTHR17178:SF0">
    <property type="entry name" value="SERGLYCIN"/>
    <property type="match status" value="1"/>
</dbReference>
<keyword evidence="1" id="KW-0245">EGF-like domain</keyword>
<feature type="domain" description="EGF-like" evidence="4">
    <location>
        <begin position="587"/>
        <end position="624"/>
    </location>
</feature>
<keyword evidence="3" id="KW-0472">Membrane</keyword>
<dbReference type="Gene3D" id="2.10.25.10">
    <property type="entry name" value="Laminin"/>
    <property type="match status" value="1"/>
</dbReference>
<feature type="transmembrane region" description="Helical" evidence="3">
    <location>
        <begin position="555"/>
        <end position="580"/>
    </location>
</feature>
<comment type="caution">
    <text evidence="5">The sequence shown here is derived from an EMBL/GenBank/DDBJ whole genome shotgun (WGS) entry which is preliminary data.</text>
</comment>
<dbReference type="PANTHER" id="PTHR17178">
    <property type="entry name" value="SECRETORY GRANULE PROTEOGLYCAN CORE PROTEIN"/>
    <property type="match status" value="1"/>
</dbReference>
<evidence type="ECO:0000256" key="1">
    <source>
        <dbReference type="PROSITE-ProRule" id="PRU00076"/>
    </source>
</evidence>
<dbReference type="CDD" id="cd00054">
    <property type="entry name" value="EGF_CA"/>
    <property type="match status" value="1"/>
</dbReference>
<reference evidence="6" key="1">
    <citation type="submission" date="2015-09" db="EMBL/GenBank/DDBJ databases">
        <authorList>
            <person name="Fill T.P."/>
            <person name="Baretta J.F."/>
            <person name="de Almeida L.G."/>
            <person name="Rocha M."/>
            <person name="de Souza D.H."/>
            <person name="Malavazi I."/>
            <person name="Cerdeira L.T."/>
            <person name="Hong H."/>
            <person name="Samborskyy M."/>
            <person name="de Vasconcelos A.T."/>
            <person name="Leadlay P."/>
            <person name="Rodrigues-Filho E."/>
        </authorList>
    </citation>
    <scope>NUCLEOTIDE SEQUENCE [LARGE SCALE GENOMIC DNA]</scope>
    <source>
        <strain evidence="6">LaBioMMi 136</strain>
    </source>
</reference>
<feature type="region of interest" description="Disordered" evidence="2">
    <location>
        <begin position="1"/>
        <end position="136"/>
    </location>
</feature>
<feature type="compositionally biased region" description="Low complexity" evidence="2">
    <location>
        <begin position="263"/>
        <end position="274"/>
    </location>
</feature>
<feature type="compositionally biased region" description="Pro residues" evidence="2">
    <location>
        <begin position="81"/>
        <end position="94"/>
    </location>
</feature>
<feature type="compositionally biased region" description="Polar residues" evidence="2">
    <location>
        <begin position="116"/>
        <end position="136"/>
    </location>
</feature>
<organism evidence="5 6">
    <name type="scientific">Penicillium brasilianum</name>
    <dbReference type="NCBI Taxonomy" id="104259"/>
    <lineage>
        <taxon>Eukaryota</taxon>
        <taxon>Fungi</taxon>
        <taxon>Dikarya</taxon>
        <taxon>Ascomycota</taxon>
        <taxon>Pezizomycotina</taxon>
        <taxon>Eurotiomycetes</taxon>
        <taxon>Eurotiomycetidae</taxon>
        <taxon>Eurotiales</taxon>
        <taxon>Aspergillaceae</taxon>
        <taxon>Penicillium</taxon>
    </lineage>
</organism>
<feature type="compositionally biased region" description="Low complexity" evidence="2">
    <location>
        <begin position="58"/>
        <end position="67"/>
    </location>
</feature>
<feature type="region of interest" description="Disordered" evidence="2">
    <location>
        <begin position="367"/>
        <end position="397"/>
    </location>
</feature>
<comment type="caution">
    <text evidence="1">Lacks conserved residue(s) required for the propagation of feature annotation.</text>
</comment>
<accession>A0A1S9RYS7</accession>
<feature type="region of interest" description="Disordered" evidence="2">
    <location>
        <begin position="412"/>
        <end position="434"/>
    </location>
</feature>
<feature type="compositionally biased region" description="Pro residues" evidence="2">
    <location>
        <begin position="45"/>
        <end position="57"/>
    </location>
</feature>
<proteinExistence type="predicted"/>
<dbReference type="PROSITE" id="PS01186">
    <property type="entry name" value="EGF_2"/>
    <property type="match status" value="1"/>
</dbReference>
<dbReference type="PROSITE" id="PS50026">
    <property type="entry name" value="EGF_3"/>
    <property type="match status" value="1"/>
</dbReference>
<dbReference type="EMBL" id="LJBN01000046">
    <property type="protein sequence ID" value="OOQ90689.1"/>
    <property type="molecule type" value="Genomic_DNA"/>
</dbReference>
<dbReference type="InterPro" id="IPR000742">
    <property type="entry name" value="EGF"/>
</dbReference>
<feature type="compositionally biased region" description="Pro residues" evidence="2">
    <location>
        <begin position="103"/>
        <end position="114"/>
    </location>
</feature>
<dbReference type="AlphaFoldDB" id="A0A1S9RYS7"/>
<keyword evidence="3" id="KW-0812">Transmembrane</keyword>
<sequence>MSTRPLGSGGPSTDPSKGPDRKGSVKRARELLEAGVRPTRSSPTVPVPAPMPRPPPSSGSRPSPAARNLAHQTQWPLPESGLPPRPLQPQPLNPQHPRFLIPQGPPPSRPPRPSEVPSQIPSPSIYSVRSGVDSETSSVYPILPARSFSHPKPLYIQHQQQPRPSTNDGPASPTSTLDLTPRISIATDELFHRHSTASGSSSVPDVPPIPLPEPPYPQGNSRQPVAGLLPPSHLRKSAVSPIPEELSNPRQTLGSLASSRVIPSSWGSGPPESEILGAYLDDPSDDENNNHHHQVEDVTLVRNASLGKRGKPTMRTIMRSNPNSEVDTIPDVPSSNPQEEYTRQQSIAAAAGGLAIGTAVSQVLRAPTTGRRMSASTGSDESCVDPEKPRFAQQHDHPAYDSAVEKELEVLPKAAPTMSDKRPGGKKPPRLDMSAVRDAEARGSLSSLSDLIRRATKLASNLDRGKTASRCDMLATDADFKAALGEPGRRRGSGSITDILTSFPRPGLQTPEGRSSWPVFFGRSGLRNVEPLHSHDEDPNVKKPARKCCGMPRKWFILLCILFFIIVVLAILLPIFLVVVPKQNHSTSGSCASTNPCQNGGVSVSSGSECSCVCSDGYTGSQCTVAGDSSCVTSEVNDNKKATMGSDLPDVFSASSSKFNITLDSVTIMALFSMNNVSCKTENALVTFDVQTSSSSSSSNTRRAVSLPVDLPKFADANGTPSSALDPTEPTPVLAPRAVATSNGILYDNSGSSTTSATSTATTAMATAIAANSTNTTSSSASSTDSTDTGVPTEVVEFSQVAVLYILQKTGSLTSAMWAEGQIETYLADSYANATHPTLELMGSYGLDFEKKTITLQNGTVVG</sequence>
<dbReference type="PROSITE" id="PS00022">
    <property type="entry name" value="EGF_1"/>
    <property type="match status" value="1"/>
</dbReference>
<keyword evidence="3" id="KW-1133">Transmembrane helix</keyword>
<protein>
    <recommendedName>
        <fullName evidence="4">EGF-like domain-containing protein</fullName>
    </recommendedName>
</protein>
<name>A0A1S9RYS7_PENBI</name>
<feature type="compositionally biased region" description="Basic and acidic residues" evidence="2">
    <location>
        <begin position="17"/>
        <end position="32"/>
    </location>
</feature>